<reference evidence="1 2" key="1">
    <citation type="submission" date="2014-12" db="EMBL/GenBank/DDBJ databases">
        <title>Draft genome sequence of Paenibacillus kamchatkensis strain B-2647.</title>
        <authorList>
            <person name="Karlyshev A.V."/>
            <person name="Kudryashova E.B."/>
        </authorList>
    </citation>
    <scope>NUCLEOTIDE SEQUENCE [LARGE SCALE GENOMIC DNA]</scope>
    <source>
        <strain evidence="1 2">VKM B-2647</strain>
    </source>
</reference>
<proteinExistence type="predicted"/>
<sequence length="249" mass="28542">MSNLLLASQFNRVSIPIGPFINSSIIYQIICHVQGLSTDQVIVIAPFNEDYKNSDKYMFVGYSQRLRRIEHLTLEQVFTSFDLLMEKLADSSDDTQPLTAIEIQEAKERLQQINSKIAVGSDVHFELTDKISVLLNNSGDEHKSELWSLKIDFSSLVFEPLVFEFVGYKGSDDKINIFMEMGNTENFKKMHLLDDVKIYIDYGDGFNLEYSGICTNMFLIDKAVVKFNIESMVYDLKKSKNEPVSRKKS</sequence>
<evidence type="ECO:0000313" key="2">
    <source>
        <dbReference type="Proteomes" id="UP000031967"/>
    </source>
</evidence>
<organism evidence="1 2">
    <name type="scientific">Gordoniibacillus kamchatkensis</name>
    <dbReference type="NCBI Taxonomy" id="1590651"/>
    <lineage>
        <taxon>Bacteria</taxon>
        <taxon>Bacillati</taxon>
        <taxon>Bacillota</taxon>
        <taxon>Bacilli</taxon>
        <taxon>Bacillales</taxon>
        <taxon>Paenibacillaceae</taxon>
        <taxon>Gordoniibacillus</taxon>
    </lineage>
</organism>
<protein>
    <submittedName>
        <fullName evidence="1">Uncharacterized protein</fullName>
    </submittedName>
</protein>
<evidence type="ECO:0000313" key="1">
    <source>
        <dbReference type="EMBL" id="KIL39299.1"/>
    </source>
</evidence>
<dbReference type="EMBL" id="JXAK01000040">
    <property type="protein sequence ID" value="KIL39299.1"/>
    <property type="molecule type" value="Genomic_DNA"/>
</dbReference>
<dbReference type="Proteomes" id="UP000031967">
    <property type="component" value="Unassembled WGS sequence"/>
</dbReference>
<keyword evidence="2" id="KW-1185">Reference proteome</keyword>
<name>A0ABR5AE25_9BACL</name>
<gene>
    <name evidence="1" type="ORF">SD70_21125</name>
</gene>
<comment type="caution">
    <text evidence="1">The sequence shown here is derived from an EMBL/GenBank/DDBJ whole genome shotgun (WGS) entry which is preliminary data.</text>
</comment>
<dbReference type="RefSeq" id="WP_041049475.1">
    <property type="nucleotide sequence ID" value="NZ_JXAK01000040.1"/>
</dbReference>
<accession>A0ABR5AE25</accession>